<evidence type="ECO:0000313" key="2">
    <source>
        <dbReference type="Proteomes" id="UP000193834"/>
    </source>
</evidence>
<gene>
    <name evidence="1" type="ORF">SAMN06295960_1909</name>
</gene>
<sequence>MPYTESTSQLELELDQIKKWENDQRNLWFWEKIGRMPFQLLDRLTPKAIQRKLGSLLDELGSYVQTGGKYLVSEQHVMKKLQQNAIKHCGQALPAAAADKGHADTNPTHPSIAFARQLPLAVRDRTAEQLREELKHVASLQGAATGVGGIFTLSIDIPAMLGMSLKVIQETAFAYGFDPNQQHERAFVVKCLQFVSSDIVGKQAILKELSEYEDEARSRETLSVIQGWRETVIAFTDNIGWKKLFQIIPIAGIAIGSIMNRSHIHDVAETAQMMYKKRAIHSMLRERKRLEDEAAACD</sequence>
<name>A0A1X7JZ82_9BACL</name>
<dbReference type="RefSeq" id="WP_085494151.1">
    <property type="nucleotide sequence ID" value="NZ_FXAZ01000002.1"/>
</dbReference>
<evidence type="ECO:0000313" key="1">
    <source>
        <dbReference type="EMBL" id="SMG33890.1"/>
    </source>
</evidence>
<dbReference type="InterPro" id="IPR024787">
    <property type="entry name" value="EcsC"/>
</dbReference>
<dbReference type="STRING" id="1852522.SAMN06295960_1909"/>
<reference evidence="1 2" key="1">
    <citation type="submission" date="2017-04" db="EMBL/GenBank/DDBJ databases">
        <authorList>
            <person name="Afonso C.L."/>
            <person name="Miller P.J."/>
            <person name="Scott M.A."/>
            <person name="Spackman E."/>
            <person name="Goraichik I."/>
            <person name="Dimitrov K.M."/>
            <person name="Suarez D.L."/>
            <person name="Swayne D.E."/>
        </authorList>
    </citation>
    <scope>NUCLEOTIDE SEQUENCE [LARGE SCALE GENOMIC DNA]</scope>
    <source>
        <strain evidence="1 2">11</strain>
    </source>
</reference>
<dbReference type="Pfam" id="PF12787">
    <property type="entry name" value="EcsC"/>
    <property type="match status" value="1"/>
</dbReference>
<proteinExistence type="predicted"/>
<dbReference type="Proteomes" id="UP000193834">
    <property type="component" value="Unassembled WGS sequence"/>
</dbReference>
<organism evidence="1 2">
    <name type="scientific">Paenibacillus aquistagni</name>
    <dbReference type="NCBI Taxonomy" id="1852522"/>
    <lineage>
        <taxon>Bacteria</taxon>
        <taxon>Bacillati</taxon>
        <taxon>Bacillota</taxon>
        <taxon>Bacilli</taxon>
        <taxon>Bacillales</taxon>
        <taxon>Paenibacillaceae</taxon>
        <taxon>Paenibacillus</taxon>
    </lineage>
</organism>
<dbReference type="OrthoDB" id="2737310at2"/>
<dbReference type="PANTHER" id="PTHR41260:SF1">
    <property type="entry name" value="PROTEIN ECSC"/>
    <property type="match status" value="1"/>
</dbReference>
<accession>A0A1X7JZ82</accession>
<dbReference type="EMBL" id="FXAZ01000002">
    <property type="protein sequence ID" value="SMG33890.1"/>
    <property type="molecule type" value="Genomic_DNA"/>
</dbReference>
<keyword evidence="2" id="KW-1185">Reference proteome</keyword>
<dbReference type="PANTHER" id="PTHR41260">
    <property type="entry name" value="PROTEIN ECSC"/>
    <property type="match status" value="1"/>
</dbReference>
<dbReference type="AlphaFoldDB" id="A0A1X7JZ82"/>
<protein>
    <submittedName>
        <fullName evidence="1">EcsC protein family protein</fullName>
    </submittedName>
</protein>